<evidence type="ECO:0000256" key="9">
    <source>
        <dbReference type="SAM" id="MobiDB-lite"/>
    </source>
</evidence>
<keyword evidence="12" id="KW-1185">Reference proteome</keyword>
<evidence type="ECO:0000259" key="10">
    <source>
        <dbReference type="SMART" id="SM00481"/>
    </source>
</evidence>
<evidence type="ECO:0000256" key="5">
    <source>
        <dbReference type="ARBA" id="ARBA00022695"/>
    </source>
</evidence>
<dbReference type="NCBIfam" id="NF004226">
    <property type="entry name" value="PRK05673.1"/>
    <property type="match status" value="1"/>
</dbReference>
<evidence type="ECO:0000256" key="1">
    <source>
        <dbReference type="ARBA" id="ARBA00004496"/>
    </source>
</evidence>
<evidence type="ECO:0000256" key="4">
    <source>
        <dbReference type="ARBA" id="ARBA00022679"/>
    </source>
</evidence>
<evidence type="ECO:0000256" key="3">
    <source>
        <dbReference type="ARBA" id="ARBA00019114"/>
    </source>
</evidence>
<dbReference type="Pfam" id="PF01336">
    <property type="entry name" value="tRNA_anti-codon"/>
    <property type="match status" value="1"/>
</dbReference>
<dbReference type="InterPro" id="IPR003141">
    <property type="entry name" value="Pol/His_phosphatase_N"/>
</dbReference>
<dbReference type="Gene3D" id="3.20.20.140">
    <property type="entry name" value="Metal-dependent hydrolases"/>
    <property type="match status" value="1"/>
</dbReference>
<evidence type="ECO:0000313" key="12">
    <source>
        <dbReference type="Proteomes" id="UP001190925"/>
    </source>
</evidence>
<keyword evidence="6" id="KW-0235">DNA replication</keyword>
<dbReference type="InterPro" id="IPR011708">
    <property type="entry name" value="DNA_pol3_alpha_NTPase_dom"/>
</dbReference>
<dbReference type="EMBL" id="PRLK01000003">
    <property type="protein sequence ID" value="RYC72745.1"/>
    <property type="molecule type" value="Genomic_DNA"/>
</dbReference>
<dbReference type="RefSeq" id="WP_129718658.1">
    <property type="nucleotide sequence ID" value="NZ_PRLK01000003.1"/>
</dbReference>
<dbReference type="Pfam" id="PF17657">
    <property type="entry name" value="DNA_pol3_finger"/>
    <property type="match status" value="1"/>
</dbReference>
<dbReference type="Pfam" id="PF02811">
    <property type="entry name" value="PHP"/>
    <property type="match status" value="1"/>
</dbReference>
<dbReference type="Gene3D" id="1.10.10.1600">
    <property type="entry name" value="Bacterial DNA polymerase III alpha subunit, thumb domain"/>
    <property type="match status" value="1"/>
</dbReference>
<dbReference type="Pfam" id="PF07733">
    <property type="entry name" value="DNA_pol3_alpha"/>
    <property type="match status" value="1"/>
</dbReference>
<feature type="region of interest" description="Disordered" evidence="9">
    <location>
        <begin position="1118"/>
        <end position="1162"/>
    </location>
</feature>
<dbReference type="InterPro" id="IPR004805">
    <property type="entry name" value="DnaE2/DnaE/PolC"/>
</dbReference>
<keyword evidence="7" id="KW-0239">DNA-directed DNA polymerase</keyword>
<dbReference type="InterPro" id="IPR012340">
    <property type="entry name" value="NA-bd_OB-fold"/>
</dbReference>
<evidence type="ECO:0000313" key="11">
    <source>
        <dbReference type="EMBL" id="RYC72745.1"/>
    </source>
</evidence>
<evidence type="ECO:0000256" key="8">
    <source>
        <dbReference type="ARBA" id="ARBA00049244"/>
    </source>
</evidence>
<evidence type="ECO:0000256" key="6">
    <source>
        <dbReference type="ARBA" id="ARBA00022705"/>
    </source>
</evidence>
<organism evidence="11 12">
    <name type="scientific">Candidatus Nanogingivalis gingivitcus</name>
    <dbReference type="NCBI Taxonomy" id="2171992"/>
    <lineage>
        <taxon>Bacteria</taxon>
        <taxon>Candidatus Saccharimonadota</taxon>
        <taxon>Candidatus Nanosyncoccalia</taxon>
        <taxon>Candidatus Nanogingivales</taxon>
        <taxon>Candidatus Nanogingivalaceae</taxon>
        <taxon>Candidatus Nanogingivalis</taxon>
    </lineage>
</organism>
<keyword evidence="5 11" id="KW-0548">Nucleotidyltransferase</keyword>
<dbReference type="InterPro" id="IPR041931">
    <property type="entry name" value="DNA_pol3_alpha_thumb_dom"/>
</dbReference>
<dbReference type="SUPFAM" id="SSF50249">
    <property type="entry name" value="Nucleic acid-binding proteins"/>
    <property type="match status" value="1"/>
</dbReference>
<dbReference type="InterPro" id="IPR029460">
    <property type="entry name" value="DNAPol_HHH"/>
</dbReference>
<dbReference type="EC" id="2.7.7.7" evidence="2"/>
<evidence type="ECO:0000256" key="7">
    <source>
        <dbReference type="ARBA" id="ARBA00022932"/>
    </source>
</evidence>
<keyword evidence="4 11" id="KW-0808">Transferase</keyword>
<reference evidence="11 12" key="2">
    <citation type="journal article" date="2020" name="Cell Rep.">
        <title>Acquisition and Adaptation of Ultra-small Parasitic Reduced Genome Bacteria to Mammalian Hosts.</title>
        <authorList>
            <person name="McLean J.S."/>
            <person name="Bor B."/>
            <person name="Kerns K.A."/>
            <person name="Liu Q."/>
            <person name="To T.T."/>
            <person name="Solden L."/>
            <person name="Hendrickson E.L."/>
            <person name="Wrighton K."/>
            <person name="Shi W."/>
            <person name="He X."/>
        </authorList>
    </citation>
    <scope>NUCLEOTIDE SEQUENCE [LARGE SCALE GENOMIC DNA]</scope>
    <source>
        <strain evidence="11 12">TM7_CMJM_G6_1_HOT_870</strain>
    </source>
</reference>
<dbReference type="InterPro" id="IPR016195">
    <property type="entry name" value="Pol/histidinol_Pase-like"/>
</dbReference>
<proteinExistence type="predicted"/>
<dbReference type="SMART" id="SM00481">
    <property type="entry name" value="POLIIIAc"/>
    <property type="match status" value="1"/>
</dbReference>
<comment type="subcellular location">
    <subcellularLocation>
        <location evidence="1">Cytoplasm</location>
    </subcellularLocation>
</comment>
<comment type="catalytic activity">
    <reaction evidence="8">
        <text>DNA(n) + a 2'-deoxyribonucleoside 5'-triphosphate = DNA(n+1) + diphosphate</text>
        <dbReference type="Rhea" id="RHEA:22508"/>
        <dbReference type="Rhea" id="RHEA-COMP:17339"/>
        <dbReference type="Rhea" id="RHEA-COMP:17340"/>
        <dbReference type="ChEBI" id="CHEBI:33019"/>
        <dbReference type="ChEBI" id="CHEBI:61560"/>
        <dbReference type="ChEBI" id="CHEBI:173112"/>
        <dbReference type="EC" id="2.7.7.7"/>
    </reaction>
</comment>
<evidence type="ECO:0000256" key="2">
    <source>
        <dbReference type="ARBA" id="ARBA00012417"/>
    </source>
</evidence>
<comment type="caution">
    <text evidence="11">The sequence shown here is derived from an EMBL/GenBank/DDBJ whole genome shotgun (WGS) entry which is preliminary data.</text>
</comment>
<name>A0ABY0FIG6_9BACT</name>
<dbReference type="InterPro" id="IPR004365">
    <property type="entry name" value="NA-bd_OB_tRNA"/>
</dbReference>
<dbReference type="PANTHER" id="PTHR32294:SF0">
    <property type="entry name" value="DNA POLYMERASE III SUBUNIT ALPHA"/>
    <property type="match status" value="1"/>
</dbReference>
<dbReference type="Gene3D" id="2.40.50.140">
    <property type="entry name" value="Nucleic acid-binding proteins"/>
    <property type="match status" value="1"/>
</dbReference>
<dbReference type="InterPro" id="IPR004013">
    <property type="entry name" value="PHP_dom"/>
</dbReference>
<dbReference type="PANTHER" id="PTHR32294">
    <property type="entry name" value="DNA POLYMERASE III SUBUNIT ALPHA"/>
    <property type="match status" value="1"/>
</dbReference>
<dbReference type="Gene3D" id="1.10.150.870">
    <property type="match status" value="1"/>
</dbReference>
<dbReference type="InterPro" id="IPR040982">
    <property type="entry name" value="DNA_pol3_finger"/>
</dbReference>
<dbReference type="NCBIfam" id="TIGR00594">
    <property type="entry name" value="polc"/>
    <property type="match status" value="1"/>
</dbReference>
<dbReference type="GO" id="GO:0003887">
    <property type="term" value="F:DNA-directed DNA polymerase activity"/>
    <property type="evidence" value="ECO:0007669"/>
    <property type="project" value="UniProtKB-EC"/>
</dbReference>
<dbReference type="CDD" id="cd04485">
    <property type="entry name" value="DnaE_OBF"/>
    <property type="match status" value="1"/>
</dbReference>
<protein>
    <recommendedName>
        <fullName evidence="3">DNA polymerase III subunit alpha</fullName>
        <ecNumber evidence="2">2.7.7.7</ecNumber>
    </recommendedName>
</protein>
<dbReference type="Proteomes" id="UP001190925">
    <property type="component" value="Unassembled WGS sequence"/>
</dbReference>
<feature type="domain" description="Polymerase/histidinol phosphatase N-terminal" evidence="10">
    <location>
        <begin position="18"/>
        <end position="85"/>
    </location>
</feature>
<dbReference type="Pfam" id="PF14579">
    <property type="entry name" value="HHH_6"/>
    <property type="match status" value="1"/>
</dbReference>
<accession>A0ABY0FIG6</accession>
<feature type="compositionally biased region" description="Polar residues" evidence="9">
    <location>
        <begin position="1134"/>
        <end position="1161"/>
    </location>
</feature>
<reference evidence="11 12" key="1">
    <citation type="journal article" date="2018" name="bioRxiv">
        <title>Evidence of independent acquisition and adaption of ultra-small bacteria to human hosts across the highly diverse yet reduced genomes of the phylum Saccharibacteria.</title>
        <authorList>
            <person name="McLean J.S."/>
            <person name="Bor B."/>
            <person name="To T.T."/>
            <person name="Liu Q."/>
            <person name="Kearns K.A."/>
            <person name="Solden L.M."/>
            <person name="Wrighton K.C."/>
            <person name="He X."/>
            <person name="Shi W."/>
        </authorList>
    </citation>
    <scope>NUCLEOTIDE SEQUENCE [LARGE SCALE GENOMIC DNA]</scope>
    <source>
        <strain evidence="11 12">TM7_CMJM_G6_1_HOT_870</strain>
    </source>
</reference>
<dbReference type="SUPFAM" id="SSF89550">
    <property type="entry name" value="PHP domain-like"/>
    <property type="match status" value="1"/>
</dbReference>
<gene>
    <name evidence="11" type="primary">dnaE</name>
    <name evidence="11" type="ORF">G6CMJM_00237</name>
</gene>
<dbReference type="CDD" id="cd12113">
    <property type="entry name" value="PHP_PolIIIA_DnaE3"/>
    <property type="match status" value="1"/>
</dbReference>
<sequence length="1245" mass="140563">MSEVKTKTFEELVPSDFVHLHTHTYHSLLDGLTKIDDLTKTIKENGMEAVAITDHGTMSGTIEFYKSAKDQGLKPIIGMETYVAARTRFDRDPQHDKPRYHLILLVKNEKGWQNLCALTTKAWIEGQYYKPRIDHDIMREHSEGIICLSGCAGSEISEAIKADDYEKAKELAGWYKSIYGEDFYLELQDHGHPECPNHWDIQKIINDGLLKLSKELDIPCVVTCDSHYLTHENQDAHEILLCVGTGSYLRDEKRMSLKEFDLFVTNPKDIIDRWGKIDPEIILNTKRVAEKVNFNFEFGKILIPKFPLPEGEESEKSFLDKLVFYGMGERYAHIPRDQVEKMSIKEIRSKLSKEQLDRVDMELGILDSMGYNGYFLIVQDFINWGKSQGIVFGPGRGSAAGSIIAYSLHITDLDPLAYDLLFERFLNPDRISMPDIDVDIQDTRRNEVIQYCTNKYGYERVANIATFGKMMAKNAIRDVARVLEVPYADADRLAKLVPDPNQGRHIPLKISLENDLDLKKEYETNPTAKTVFDFAVQLEGTIRNHGVHACGVVIAPDDLVKYLPLEMAQKGVVATQVPMGQVEDLGLLKMDFLGLKNLSIISTAQKIVKQTYGKDIDLAKLPLGDEAAYQLLSRGDSTGVFQLESAGMKRYLKELKPSKFEDIIAMVALYRPGPMSEIPKFIARKHGEEEITYYEEHMENALKNTYGILVYQEQFMQISKEVCGFTGGQADTLRKAVGKKKIDLMKKMKGEFIEGAVKHSNADRGKIEKFWDHLEEFANYCFNKSHAACYALIAYWTAYIKAHYPDAFMAALMTSDADDTDRLAIEIAECRKMGIQVLGPDVNESFKNFAVVPHENKIRFGLLAVKAVGSGAVDAVLESRKAEGKFVSVLDFAKRVNSRAFNKKAWDSLIMTGAFDSFGTRSDLLHNLEKIQAYGSKIQKEALSGQTDLFGFAGEEDMRVEPEIELVTGTKQHTEKEQLTWERDLLGLYVSAHPLDKYVTYFEEQTVPLSQIQPNTDGQKATIGGIVLDTRTIITKSGTKMAFIKIEDKTGEGEVIVFPNLYSEVENKISIDTVLRVEGKVSARDRDGNIKPDAQLIAENIMVITDEELESYESTGRRAEGLKAKSVTKKKNVSQKVTSTVNKRSLVNPTKKQSEQKQNTQVEKKEYQAEKNQRVFVHIKNPNDHESLLSVKKICNKYPGVSDIILVLGMEKKSAIKMPFRVDSKSELAKELVNLLGEACVILKD</sequence>
<dbReference type="NCBIfam" id="NF005298">
    <property type="entry name" value="PRK06826.1"/>
    <property type="match status" value="1"/>
</dbReference>